<comment type="caution">
    <text evidence="2">The sequence shown here is derived from an EMBL/GenBank/DDBJ whole genome shotgun (WGS) entry which is preliminary data.</text>
</comment>
<dbReference type="Proteomes" id="UP001196413">
    <property type="component" value="Unassembled WGS sequence"/>
</dbReference>
<reference evidence="2" key="1">
    <citation type="submission" date="2021-06" db="EMBL/GenBank/DDBJ databases">
        <title>Parelaphostrongylus tenuis whole genome reference sequence.</title>
        <authorList>
            <person name="Garwood T.J."/>
            <person name="Larsen P.A."/>
            <person name="Fountain-Jones N.M."/>
            <person name="Garbe J.R."/>
            <person name="Macchietto M.G."/>
            <person name="Kania S.A."/>
            <person name="Gerhold R.W."/>
            <person name="Richards J.E."/>
            <person name="Wolf T.M."/>
        </authorList>
    </citation>
    <scope>NUCLEOTIDE SEQUENCE</scope>
    <source>
        <strain evidence="2">MNPRO001-30</strain>
        <tissue evidence="2">Meninges</tissue>
    </source>
</reference>
<accession>A0AAD5M7D2</accession>
<evidence type="ECO:0000313" key="2">
    <source>
        <dbReference type="EMBL" id="KAJ1353460.1"/>
    </source>
</evidence>
<keyword evidence="1" id="KW-0812">Transmembrane</keyword>
<keyword evidence="1" id="KW-1133">Transmembrane helix</keyword>
<evidence type="ECO:0000313" key="3">
    <source>
        <dbReference type="Proteomes" id="UP001196413"/>
    </source>
</evidence>
<keyword evidence="1" id="KW-0472">Membrane</keyword>
<name>A0AAD5M7D2_PARTN</name>
<protein>
    <submittedName>
        <fullName evidence="2">Uncharacterized protein</fullName>
    </submittedName>
</protein>
<proteinExistence type="predicted"/>
<dbReference type="EMBL" id="JAHQIW010001715">
    <property type="protein sequence ID" value="KAJ1353460.1"/>
    <property type="molecule type" value="Genomic_DNA"/>
</dbReference>
<sequence length="68" mass="7169">MANHSNEPQWCLLGQKSLSPYTINVLGGGLYIASSVVLVKQQTAMKPSLTGHDATISSVNAKMNPVGN</sequence>
<keyword evidence="3" id="KW-1185">Reference proteome</keyword>
<organism evidence="2 3">
    <name type="scientific">Parelaphostrongylus tenuis</name>
    <name type="common">Meningeal worm</name>
    <dbReference type="NCBI Taxonomy" id="148309"/>
    <lineage>
        <taxon>Eukaryota</taxon>
        <taxon>Metazoa</taxon>
        <taxon>Ecdysozoa</taxon>
        <taxon>Nematoda</taxon>
        <taxon>Chromadorea</taxon>
        <taxon>Rhabditida</taxon>
        <taxon>Rhabditina</taxon>
        <taxon>Rhabditomorpha</taxon>
        <taxon>Strongyloidea</taxon>
        <taxon>Metastrongylidae</taxon>
        <taxon>Parelaphostrongylus</taxon>
    </lineage>
</organism>
<dbReference type="AlphaFoldDB" id="A0AAD5M7D2"/>
<feature type="transmembrane region" description="Helical" evidence="1">
    <location>
        <begin position="20"/>
        <end position="39"/>
    </location>
</feature>
<gene>
    <name evidence="2" type="ORF">KIN20_010096</name>
</gene>
<evidence type="ECO:0000256" key="1">
    <source>
        <dbReference type="SAM" id="Phobius"/>
    </source>
</evidence>